<dbReference type="InterPro" id="IPR036890">
    <property type="entry name" value="HATPase_C_sf"/>
</dbReference>
<keyword evidence="3" id="KW-0418">Kinase</keyword>
<dbReference type="AlphaFoldDB" id="A0A839Z305"/>
<accession>A0A839Z305</accession>
<reference evidence="3 4" key="1">
    <citation type="submission" date="2020-08" db="EMBL/GenBank/DDBJ databases">
        <title>Genomic Encyclopedia of Type Strains, Phase IV (KMG-IV): sequencing the most valuable type-strain genomes for metagenomic binning, comparative biology and taxonomic classification.</title>
        <authorList>
            <person name="Goeker M."/>
        </authorList>
    </citation>
    <scope>NUCLEOTIDE SEQUENCE [LARGE SCALE GENOMIC DNA]</scope>
    <source>
        <strain evidence="3 4">DSM 24194</strain>
    </source>
</reference>
<keyword evidence="4" id="KW-1185">Reference proteome</keyword>
<keyword evidence="1" id="KW-0472">Membrane</keyword>
<feature type="transmembrane region" description="Helical" evidence="1">
    <location>
        <begin position="166"/>
        <end position="186"/>
    </location>
</feature>
<protein>
    <submittedName>
        <fullName evidence="3">Two-component sensor histidine kinase</fullName>
    </submittedName>
</protein>
<evidence type="ECO:0000313" key="4">
    <source>
        <dbReference type="Proteomes" id="UP000578569"/>
    </source>
</evidence>
<feature type="transmembrane region" description="Helical" evidence="1">
    <location>
        <begin position="54"/>
        <end position="72"/>
    </location>
</feature>
<gene>
    <name evidence="3" type="ORF">FHS50_001166</name>
</gene>
<dbReference type="GO" id="GO:0000155">
    <property type="term" value="F:phosphorelay sensor kinase activity"/>
    <property type="evidence" value="ECO:0007669"/>
    <property type="project" value="InterPro"/>
</dbReference>
<dbReference type="EMBL" id="JACICF010000001">
    <property type="protein sequence ID" value="MBB3764143.1"/>
    <property type="molecule type" value="Genomic_DNA"/>
</dbReference>
<keyword evidence="1" id="KW-0812">Transmembrane</keyword>
<organism evidence="3 4">
    <name type="scientific">Sphingomicrobium lutaoense</name>
    <dbReference type="NCBI Taxonomy" id="515949"/>
    <lineage>
        <taxon>Bacteria</taxon>
        <taxon>Pseudomonadati</taxon>
        <taxon>Pseudomonadota</taxon>
        <taxon>Alphaproteobacteria</taxon>
        <taxon>Sphingomonadales</taxon>
        <taxon>Sphingomonadaceae</taxon>
        <taxon>Sphingomicrobium</taxon>
    </lineage>
</organism>
<evidence type="ECO:0000256" key="1">
    <source>
        <dbReference type="SAM" id="Phobius"/>
    </source>
</evidence>
<dbReference type="InterPro" id="IPR010559">
    <property type="entry name" value="Sig_transdc_His_kin_internal"/>
</dbReference>
<keyword evidence="1" id="KW-1133">Transmembrane helix</keyword>
<dbReference type="PANTHER" id="PTHR34220:SF7">
    <property type="entry name" value="SENSOR HISTIDINE KINASE YPDA"/>
    <property type="match status" value="1"/>
</dbReference>
<evidence type="ECO:0000259" key="2">
    <source>
        <dbReference type="Pfam" id="PF06580"/>
    </source>
</evidence>
<keyword evidence="3" id="KW-0808">Transferase</keyword>
<name>A0A839Z305_9SPHN</name>
<feature type="domain" description="Signal transduction histidine kinase internal region" evidence="2">
    <location>
        <begin position="206"/>
        <end position="286"/>
    </location>
</feature>
<feature type="transmembrane region" description="Helical" evidence="1">
    <location>
        <begin position="84"/>
        <end position="106"/>
    </location>
</feature>
<sequence length="408" mass="44369">MRHSSIKPAEAGHPYGGLGFAIKTILVFWLIYLVTVLVRAGLSGDFSGVVMNRAPTMLSGMVLTFGIYLVIHSVREGSGTRRRAIVATIASISAAILQGIAILIAAPLNSDTKAEYRVQAREGAVIVQKGREIKIERNSGEPLVFTLPKLNELGTNEKVRFAADAAVVWLFFFAAWSAVYIAGVSAGQVAVSRRRLAEAEAAEQAAQVRALRYQVNPHFLFNTLNSLSSLIMSGRHERAESMLMALSTFFRTSLSLDPAENVTLAEEIDLQRLYLEIEKARFPERLTVEIEVPDDVAKTRVPALILQPIVENAIKYGVSTTRANVTIKIHAERLFDGRVQIDIVNSMPEGCQVSSRPRPAGTGTGLTNVCQRLAAQFGSAADCRFGPIEGGFKVSLAVPSTVEEEDDD</sequence>
<feature type="transmembrane region" description="Helical" evidence="1">
    <location>
        <begin position="20"/>
        <end position="42"/>
    </location>
</feature>
<comment type="caution">
    <text evidence="3">The sequence shown here is derived from an EMBL/GenBank/DDBJ whole genome shotgun (WGS) entry which is preliminary data.</text>
</comment>
<dbReference type="Pfam" id="PF06580">
    <property type="entry name" value="His_kinase"/>
    <property type="match status" value="1"/>
</dbReference>
<proteinExistence type="predicted"/>
<evidence type="ECO:0000313" key="3">
    <source>
        <dbReference type="EMBL" id="MBB3764143.1"/>
    </source>
</evidence>
<dbReference type="GO" id="GO:0016020">
    <property type="term" value="C:membrane"/>
    <property type="evidence" value="ECO:0007669"/>
    <property type="project" value="InterPro"/>
</dbReference>
<dbReference type="InterPro" id="IPR050640">
    <property type="entry name" value="Bact_2-comp_sensor_kinase"/>
</dbReference>
<dbReference type="RefSeq" id="WP_183933427.1">
    <property type="nucleotide sequence ID" value="NZ_JACICF010000001.1"/>
</dbReference>
<dbReference type="PANTHER" id="PTHR34220">
    <property type="entry name" value="SENSOR HISTIDINE KINASE YPDA"/>
    <property type="match status" value="1"/>
</dbReference>
<dbReference type="Gene3D" id="3.30.565.10">
    <property type="entry name" value="Histidine kinase-like ATPase, C-terminal domain"/>
    <property type="match status" value="1"/>
</dbReference>
<dbReference type="Proteomes" id="UP000578569">
    <property type="component" value="Unassembled WGS sequence"/>
</dbReference>
<dbReference type="SUPFAM" id="SSF55874">
    <property type="entry name" value="ATPase domain of HSP90 chaperone/DNA topoisomerase II/histidine kinase"/>
    <property type="match status" value="1"/>
</dbReference>